<proteinExistence type="predicted"/>
<dbReference type="PANTHER" id="PTHR30595">
    <property type="entry name" value="GLPR-RELATED TRANSCRIPTIONAL REPRESSOR"/>
    <property type="match status" value="1"/>
</dbReference>
<dbReference type="Proteomes" id="UP000760480">
    <property type="component" value="Unassembled WGS sequence"/>
</dbReference>
<dbReference type="Gene3D" id="3.30.565.60">
    <property type="match status" value="1"/>
</dbReference>
<dbReference type="Pfam" id="PF04326">
    <property type="entry name" value="SLFN_AlbA_2"/>
    <property type="match status" value="1"/>
</dbReference>
<evidence type="ECO:0000313" key="2">
    <source>
        <dbReference type="EMBL" id="NMQ19911.1"/>
    </source>
</evidence>
<protein>
    <submittedName>
        <fullName evidence="2">Transcriptional regulator</fullName>
    </submittedName>
</protein>
<dbReference type="InterPro" id="IPR038475">
    <property type="entry name" value="RecG_C_sf"/>
</dbReference>
<gene>
    <name evidence="2" type="ORF">E4P82_12300</name>
</gene>
<dbReference type="Gene3D" id="3.30.950.30">
    <property type="entry name" value="Schlafen, AAA domain"/>
    <property type="match status" value="1"/>
</dbReference>
<name>A0ABX1TPP8_9GAMM</name>
<feature type="domain" description="Schlafen AlbA-2" evidence="1">
    <location>
        <begin position="14"/>
        <end position="129"/>
    </location>
</feature>
<organism evidence="2 3">
    <name type="scientific">Candidatus Competibacter phosphatis</name>
    <dbReference type="NCBI Taxonomy" id="221280"/>
    <lineage>
        <taxon>Bacteria</taxon>
        <taxon>Pseudomonadati</taxon>
        <taxon>Pseudomonadota</taxon>
        <taxon>Gammaproteobacteria</taxon>
        <taxon>Candidatus Competibacteraceae</taxon>
        <taxon>Candidatus Competibacter</taxon>
    </lineage>
</organism>
<keyword evidence="3" id="KW-1185">Reference proteome</keyword>
<sequence>MLKTELLELIGAGENSGIEFKRDDLRPEQLAKELVAFANVRGGRLLIGVEDDGSITGIGRHNLELWIMDTVFGRYIHPAIIPYYEEVVLDDGKRVAIVTVEQGVAKPYVVRANDREDIYLRVGSQSRLATREQQARLFQESRMLHTEVLPVSGSALDSLDKHRLADYIGRLLQDAPPSAHEEWERRLCALGFLTETEHGVMATVAGLLLFGRAPRRLLRQAGLRLMVFDTQDRSYEAILDEVLNGPLTELREPLSRGESEIGWSTEQEKTEMGLLERAVNLLKPFISQEHGPSAEMLTREKIWFYPPEVLREALLNAFAHRDWTRAGDVELCVYQDRVEVTSPGSLPNTMTVEKMKAGQRSPRNPLLVDVLRDYGYVDARGMGVRRKIIPGMKAIGAREPEILADEDRVQIVLYRPPALPLPAK</sequence>
<dbReference type="RefSeq" id="WP_169249176.1">
    <property type="nucleotide sequence ID" value="NZ_SPMZ01000034.1"/>
</dbReference>
<dbReference type="InterPro" id="IPR038461">
    <property type="entry name" value="Schlafen_AlbA_2_dom_sf"/>
</dbReference>
<accession>A0ABX1TPP8</accession>
<comment type="caution">
    <text evidence="2">The sequence shown here is derived from an EMBL/GenBank/DDBJ whole genome shotgun (WGS) entry which is preliminary data.</text>
</comment>
<evidence type="ECO:0000313" key="3">
    <source>
        <dbReference type="Proteomes" id="UP000760480"/>
    </source>
</evidence>
<dbReference type="InterPro" id="IPR007421">
    <property type="entry name" value="Schlafen_AlbA_2_dom"/>
</dbReference>
<dbReference type="Pfam" id="PF13749">
    <property type="entry name" value="HATPase_c_4"/>
    <property type="match status" value="1"/>
</dbReference>
<dbReference type="EMBL" id="SPMZ01000034">
    <property type="protein sequence ID" value="NMQ19911.1"/>
    <property type="molecule type" value="Genomic_DNA"/>
</dbReference>
<evidence type="ECO:0000259" key="1">
    <source>
        <dbReference type="Pfam" id="PF04326"/>
    </source>
</evidence>
<dbReference type="PANTHER" id="PTHR30595:SF6">
    <property type="entry name" value="SCHLAFEN ALBA-2 DOMAIN-CONTAINING PROTEIN"/>
    <property type="match status" value="1"/>
</dbReference>
<reference evidence="2 3" key="1">
    <citation type="submission" date="2019-03" db="EMBL/GenBank/DDBJ databases">
        <title>Metabolic reconstructions from genomes of highly enriched 'Candidatus Accumulibacter' and 'Candidatus Competibacter' bioreactor populations.</title>
        <authorList>
            <person name="Annavajhala M.K."/>
            <person name="Welles L."/>
            <person name="Abbas B."/>
            <person name="Sorokin D."/>
            <person name="Park H."/>
            <person name="Van Loosdrecht M."/>
            <person name="Chandran K."/>
        </authorList>
    </citation>
    <scope>NUCLEOTIDE SEQUENCE [LARGE SCALE GENOMIC DNA]</scope>
    <source>
        <strain evidence="2 3">SBR_G</strain>
    </source>
</reference>